<sequence length="515" mass="56805">MAAAPITNGPGRVGALMEEVEGGGSVLATTEEVVELIPLDQYVSLGYPGLGMIGMIRPAAEQKEVAEWRPSPGEMGSGGPTFVTGEIDVLNIVRALDHRIPLPIGHLLMILEQANERMLQHCKANRKRFTLTRATNMKKGLTPEENTARTSDPIRVGGYHSDPAGDSLRHLSDVARLGRGSADSVDKSPSSTEDTIVPAHDTKVASDRASGASSLRAAPMSYRRVSYFGLPSSIPTLWQSARAPTLSYCIKENSAPLLSEEKWDTWWEDYIELAFCLLEIEFCLSEAAPFGEGPKHPEDSVELLIIQAWKTTEQSDLLGFVIGKVEEGNLTLITDELLVFLTQLVDDMPLDILSRTDEQHGTHVLSRTLEPHLVWSTCTEIDEDNCLYSSQALYLEIDVTDLTFWDPIARRNKAQDEEIGGAEEAEEEEEPSSEERDDPDYVPERETGIASGPSQPRKKNEEEEEQRKRKRQETAEGKRPTTNVSPIDPSIGDPWRDPEPPEAMCSKSDSTGVLS</sequence>
<keyword evidence="3" id="KW-1185">Reference proteome</keyword>
<evidence type="ECO:0000256" key="1">
    <source>
        <dbReference type="SAM" id="MobiDB-lite"/>
    </source>
</evidence>
<evidence type="ECO:0000313" key="2">
    <source>
        <dbReference type="EMBL" id="GBG90389.1"/>
    </source>
</evidence>
<accession>A0A388M7D3</accession>
<feature type="compositionally biased region" description="Acidic residues" evidence="1">
    <location>
        <begin position="417"/>
        <end position="441"/>
    </location>
</feature>
<comment type="caution">
    <text evidence="2">The sequence shown here is derived from an EMBL/GenBank/DDBJ whole genome shotgun (WGS) entry which is preliminary data.</text>
</comment>
<dbReference type="Gramene" id="GBG90389">
    <property type="protein sequence ID" value="GBG90389"/>
    <property type="gene ID" value="CBR_g50637"/>
</dbReference>
<reference evidence="2 3" key="1">
    <citation type="journal article" date="2018" name="Cell">
        <title>The Chara Genome: Secondary Complexity and Implications for Plant Terrestrialization.</title>
        <authorList>
            <person name="Nishiyama T."/>
            <person name="Sakayama H."/>
            <person name="Vries J.D."/>
            <person name="Buschmann H."/>
            <person name="Saint-Marcoux D."/>
            <person name="Ullrich K.K."/>
            <person name="Haas F.B."/>
            <person name="Vanderstraeten L."/>
            <person name="Becker D."/>
            <person name="Lang D."/>
            <person name="Vosolsobe S."/>
            <person name="Rombauts S."/>
            <person name="Wilhelmsson P.K.I."/>
            <person name="Janitza P."/>
            <person name="Kern R."/>
            <person name="Heyl A."/>
            <person name="Rumpler F."/>
            <person name="Villalobos L.I.A.C."/>
            <person name="Clay J.M."/>
            <person name="Skokan R."/>
            <person name="Toyoda A."/>
            <person name="Suzuki Y."/>
            <person name="Kagoshima H."/>
            <person name="Schijlen E."/>
            <person name="Tajeshwar N."/>
            <person name="Catarino B."/>
            <person name="Hetherington A.J."/>
            <person name="Saltykova A."/>
            <person name="Bonnot C."/>
            <person name="Breuninger H."/>
            <person name="Symeonidi A."/>
            <person name="Radhakrishnan G.V."/>
            <person name="Van Nieuwerburgh F."/>
            <person name="Deforce D."/>
            <person name="Chang C."/>
            <person name="Karol K.G."/>
            <person name="Hedrich R."/>
            <person name="Ulvskov P."/>
            <person name="Glockner G."/>
            <person name="Delwiche C.F."/>
            <person name="Petrasek J."/>
            <person name="Van de Peer Y."/>
            <person name="Friml J."/>
            <person name="Beilby M."/>
            <person name="Dolan L."/>
            <person name="Kohara Y."/>
            <person name="Sugano S."/>
            <person name="Fujiyama A."/>
            <person name="Delaux P.-M."/>
            <person name="Quint M."/>
            <person name="TheiBen G."/>
            <person name="Hagemann M."/>
            <person name="Harholt J."/>
            <person name="Dunand C."/>
            <person name="Zachgo S."/>
            <person name="Langdale J."/>
            <person name="Maumus F."/>
            <person name="Straeten D.V.D."/>
            <person name="Gould S.B."/>
            <person name="Rensing S.A."/>
        </authorList>
    </citation>
    <scope>NUCLEOTIDE SEQUENCE [LARGE SCALE GENOMIC DNA]</scope>
    <source>
        <strain evidence="2 3">S276</strain>
    </source>
</reference>
<feature type="region of interest" description="Disordered" evidence="1">
    <location>
        <begin position="414"/>
        <end position="515"/>
    </location>
</feature>
<dbReference type="AlphaFoldDB" id="A0A388M7D3"/>
<dbReference type="EMBL" id="BFEA01000807">
    <property type="protein sequence ID" value="GBG90389.1"/>
    <property type="molecule type" value="Genomic_DNA"/>
</dbReference>
<name>A0A388M7D3_CHABU</name>
<feature type="region of interest" description="Disordered" evidence="1">
    <location>
        <begin position="142"/>
        <end position="166"/>
    </location>
</feature>
<proteinExistence type="predicted"/>
<protein>
    <submittedName>
        <fullName evidence="2">Uncharacterized protein</fullName>
    </submittedName>
</protein>
<feature type="region of interest" description="Disordered" evidence="1">
    <location>
        <begin position="179"/>
        <end position="210"/>
    </location>
</feature>
<dbReference type="Proteomes" id="UP000265515">
    <property type="component" value="Unassembled WGS sequence"/>
</dbReference>
<organism evidence="2 3">
    <name type="scientific">Chara braunii</name>
    <name type="common">Braun's stonewort</name>
    <dbReference type="NCBI Taxonomy" id="69332"/>
    <lineage>
        <taxon>Eukaryota</taxon>
        <taxon>Viridiplantae</taxon>
        <taxon>Streptophyta</taxon>
        <taxon>Charophyceae</taxon>
        <taxon>Charales</taxon>
        <taxon>Characeae</taxon>
        <taxon>Chara</taxon>
    </lineage>
</organism>
<feature type="compositionally biased region" description="Basic and acidic residues" evidence="1">
    <location>
        <begin position="458"/>
        <end position="479"/>
    </location>
</feature>
<gene>
    <name evidence="2" type="ORF">CBR_g50637</name>
</gene>
<evidence type="ECO:0000313" key="3">
    <source>
        <dbReference type="Proteomes" id="UP000265515"/>
    </source>
</evidence>